<keyword evidence="2 4" id="KW-0694">RNA-binding</keyword>
<organism evidence="9 10">
    <name type="scientific">Labeo rohita</name>
    <name type="common">Indian major carp</name>
    <name type="synonym">Cyprinus rohita</name>
    <dbReference type="NCBI Taxonomy" id="84645"/>
    <lineage>
        <taxon>Eukaryota</taxon>
        <taxon>Metazoa</taxon>
        <taxon>Chordata</taxon>
        <taxon>Craniata</taxon>
        <taxon>Vertebrata</taxon>
        <taxon>Euteleostomi</taxon>
        <taxon>Actinopterygii</taxon>
        <taxon>Neopterygii</taxon>
        <taxon>Teleostei</taxon>
        <taxon>Ostariophysi</taxon>
        <taxon>Cypriniformes</taxon>
        <taxon>Cyprinidae</taxon>
        <taxon>Labeoninae</taxon>
        <taxon>Labeonini</taxon>
        <taxon>Labeo</taxon>
    </lineage>
</organism>
<dbReference type="PROSITE" id="PS51938">
    <property type="entry name" value="SUZ_C"/>
    <property type="match status" value="1"/>
</dbReference>
<proteinExistence type="predicted"/>
<feature type="region of interest" description="Disordered" evidence="5">
    <location>
        <begin position="537"/>
        <end position="742"/>
    </location>
</feature>
<dbReference type="InterPro" id="IPR045180">
    <property type="entry name" value="La_dom_prot"/>
</dbReference>
<feature type="compositionally biased region" description="Low complexity" evidence="5">
    <location>
        <begin position="60"/>
        <end position="69"/>
    </location>
</feature>
<dbReference type="Pfam" id="PF12901">
    <property type="entry name" value="SUZ-C"/>
    <property type="match status" value="1"/>
</dbReference>
<dbReference type="SUPFAM" id="SSF54928">
    <property type="entry name" value="RNA-binding domain, RBD"/>
    <property type="match status" value="1"/>
</dbReference>
<feature type="compositionally biased region" description="Polar residues" evidence="5">
    <location>
        <begin position="602"/>
        <end position="611"/>
    </location>
</feature>
<dbReference type="InterPro" id="IPR036388">
    <property type="entry name" value="WH-like_DNA-bd_sf"/>
</dbReference>
<protein>
    <submittedName>
        <fullName evidence="9">La-related protein 6</fullName>
    </submittedName>
</protein>
<name>A0ABQ8LRM6_LABRO</name>
<dbReference type="InterPro" id="IPR024642">
    <property type="entry name" value="SUZ-C"/>
</dbReference>
<dbReference type="CDD" id="cd12289">
    <property type="entry name" value="RRM_LARP6"/>
    <property type="match status" value="1"/>
</dbReference>
<keyword evidence="3" id="KW-0539">Nucleus</keyword>
<dbReference type="PROSITE" id="PS50961">
    <property type="entry name" value="HTH_LA"/>
    <property type="match status" value="1"/>
</dbReference>
<feature type="compositionally biased region" description="Basic and acidic residues" evidence="5">
    <location>
        <begin position="568"/>
        <end position="578"/>
    </location>
</feature>
<feature type="domain" description="SUZ-C" evidence="8">
    <location>
        <begin position="672"/>
        <end position="728"/>
    </location>
</feature>
<feature type="compositionally biased region" description="Polar residues" evidence="5">
    <location>
        <begin position="172"/>
        <end position="181"/>
    </location>
</feature>
<evidence type="ECO:0000256" key="4">
    <source>
        <dbReference type="PROSITE-ProRule" id="PRU00332"/>
    </source>
</evidence>
<feature type="region of interest" description="Disordered" evidence="5">
    <location>
        <begin position="161"/>
        <end position="188"/>
    </location>
</feature>
<keyword evidence="6" id="KW-0732">Signal</keyword>
<dbReference type="PANTHER" id="PTHR22792">
    <property type="entry name" value="LUPUS LA PROTEIN-RELATED"/>
    <property type="match status" value="1"/>
</dbReference>
<feature type="region of interest" description="Disordered" evidence="5">
    <location>
        <begin position="51"/>
        <end position="71"/>
    </location>
</feature>
<feature type="signal peptide" evidence="6">
    <location>
        <begin position="1"/>
        <end position="30"/>
    </location>
</feature>
<feature type="compositionally biased region" description="Low complexity" evidence="5">
    <location>
        <begin position="665"/>
        <end position="675"/>
    </location>
</feature>
<evidence type="ECO:0000313" key="10">
    <source>
        <dbReference type="Proteomes" id="UP000830375"/>
    </source>
</evidence>
<evidence type="ECO:0000256" key="3">
    <source>
        <dbReference type="ARBA" id="ARBA00023242"/>
    </source>
</evidence>
<dbReference type="PRINTS" id="PR00302">
    <property type="entry name" value="LUPUSLA"/>
</dbReference>
<sequence>MSAALNAFLRCVAFLLPPSWLQFCWWVGEASWPNPRARFKHTKPLTYEEVAAQDEPKPVPSSSSDSGAPSPSPWRRFWTLWSAVERVLSAPFDLHSRLGSLCSPYRAAVASPSSADASGAAEEEAFTAEIMSSSTEQPQPDAEPREISAPVTITVAIQAAEDEEPDEEPSSNTIELQTGSGSEDEIGRHDKSSVFPLLEHKGALSMMRVVDGLRPTGPRVYCCGALMSPADAAIVLPQPWADRDGPLSALEGLPRLVISSRRVAERRSPESVRASTFSMCSAVRWRGLGAAHGLPAADSRQLTSLRFLCLSVSGAGTSGGELEEESWQPPDPELIQKLVAQIEYYLSDENLEHDAFLLKHVRRNKLGFVSVKLLTSFKKVKHLTRDWRTTAYALRHSNLLELNDEGRKVRRRMTVPVFASESLPSRMLLLSELKRWPELGVALGGDGGNGATQQERLMELLLKAFGNYGPIASVRVLKPGKDLPADLKKLSGRYSQLGTEECAIVEFEEVEAAMRAHEAVGGDSGARGPLGLKVVLIGTKPPKKKVPKDRPRDDGVGGMRKSRSLNSRVRELQYHGDDSAASSSETESNPTSPRLARKSRSCNKLSPTSAGPNHLSPVVSPRSSPWSSPRASPCTQRKTHHSGKSPLASEGRLSPEPGRRWADYSSDSSLTPSGSPWVQRRKQVASQESSPVGSPMLGRKIQNADGLPPGVVRLPRGPDGTRGFHSVPSGERGKTASTQTCL</sequence>
<evidence type="ECO:0000256" key="5">
    <source>
        <dbReference type="SAM" id="MobiDB-lite"/>
    </source>
</evidence>
<evidence type="ECO:0000256" key="6">
    <source>
        <dbReference type="SAM" id="SignalP"/>
    </source>
</evidence>
<dbReference type="InterPro" id="IPR002344">
    <property type="entry name" value="Lupus_La"/>
</dbReference>
<dbReference type="Pfam" id="PF05383">
    <property type="entry name" value="La"/>
    <property type="match status" value="1"/>
</dbReference>
<dbReference type="SUPFAM" id="SSF46785">
    <property type="entry name" value="Winged helix' DNA-binding domain"/>
    <property type="match status" value="1"/>
</dbReference>
<evidence type="ECO:0000313" key="9">
    <source>
        <dbReference type="EMBL" id="KAI2653300.1"/>
    </source>
</evidence>
<comment type="subcellular location">
    <subcellularLocation>
        <location evidence="1">Nucleus</location>
    </subcellularLocation>
</comment>
<dbReference type="Proteomes" id="UP000830375">
    <property type="component" value="Unassembled WGS sequence"/>
</dbReference>
<feature type="compositionally biased region" description="Low complexity" evidence="5">
    <location>
        <begin position="616"/>
        <end position="633"/>
    </location>
</feature>
<feature type="chain" id="PRO_5045677305" evidence="6">
    <location>
        <begin position="31"/>
        <end position="742"/>
    </location>
</feature>
<dbReference type="SMART" id="SM00715">
    <property type="entry name" value="LA"/>
    <property type="match status" value="1"/>
</dbReference>
<dbReference type="PANTHER" id="PTHR22792:SF71">
    <property type="entry name" value="LA-RELATED PROTEIN 6"/>
    <property type="match status" value="1"/>
</dbReference>
<feature type="compositionally biased region" description="Low complexity" evidence="5">
    <location>
        <begin position="579"/>
        <end position="593"/>
    </location>
</feature>
<comment type="caution">
    <text evidence="9">The sequence shown here is derived from an EMBL/GenBank/DDBJ whole genome shotgun (WGS) entry which is preliminary data.</text>
</comment>
<feature type="domain" description="HTH La-type RNA-binding" evidence="7">
    <location>
        <begin position="328"/>
        <end position="419"/>
    </location>
</feature>
<dbReference type="InterPro" id="IPR006630">
    <property type="entry name" value="La_HTH"/>
</dbReference>
<reference evidence="9 10" key="1">
    <citation type="submission" date="2022-01" db="EMBL/GenBank/DDBJ databases">
        <title>A high-quality chromosome-level genome assembly of rohu carp, Labeo rohita.</title>
        <authorList>
            <person name="Arick M.A. II"/>
            <person name="Hsu C.-Y."/>
            <person name="Magbanua Z."/>
            <person name="Pechanova O."/>
            <person name="Grover C."/>
            <person name="Miller E."/>
            <person name="Thrash A."/>
            <person name="Ezzel L."/>
            <person name="Alam S."/>
            <person name="Benzie J."/>
            <person name="Hamilton M."/>
            <person name="Karsi A."/>
            <person name="Lawrence M.L."/>
            <person name="Peterson D.G."/>
        </authorList>
    </citation>
    <scope>NUCLEOTIDE SEQUENCE [LARGE SCALE GENOMIC DNA]</scope>
    <source>
        <strain evidence="10">BAU-BD-2019</strain>
        <tissue evidence="9">Blood</tissue>
    </source>
</reference>
<evidence type="ECO:0000259" key="7">
    <source>
        <dbReference type="PROSITE" id="PS50961"/>
    </source>
</evidence>
<dbReference type="InterPro" id="IPR034880">
    <property type="entry name" value="LARP6_RRM"/>
</dbReference>
<dbReference type="InterPro" id="IPR036390">
    <property type="entry name" value="WH_DNA-bd_sf"/>
</dbReference>
<gene>
    <name evidence="9" type="ORF">H4Q32_013519</name>
</gene>
<evidence type="ECO:0000259" key="8">
    <source>
        <dbReference type="PROSITE" id="PS51938"/>
    </source>
</evidence>
<dbReference type="InterPro" id="IPR035979">
    <property type="entry name" value="RBD_domain_sf"/>
</dbReference>
<dbReference type="CDD" id="cd08033">
    <property type="entry name" value="LARP_6"/>
    <property type="match status" value="1"/>
</dbReference>
<evidence type="ECO:0000256" key="1">
    <source>
        <dbReference type="ARBA" id="ARBA00004123"/>
    </source>
</evidence>
<keyword evidence="10" id="KW-1185">Reference proteome</keyword>
<evidence type="ECO:0000256" key="2">
    <source>
        <dbReference type="ARBA" id="ARBA00022884"/>
    </source>
</evidence>
<dbReference type="EMBL" id="JACTAM010000018">
    <property type="protein sequence ID" value="KAI2653300.1"/>
    <property type="molecule type" value="Genomic_DNA"/>
</dbReference>
<dbReference type="Gene3D" id="1.10.10.10">
    <property type="entry name" value="Winged helix-like DNA-binding domain superfamily/Winged helix DNA-binding domain"/>
    <property type="match status" value="1"/>
</dbReference>
<accession>A0ABQ8LRM6</accession>